<evidence type="ECO:0000259" key="1">
    <source>
        <dbReference type="PROSITE" id="PS50995"/>
    </source>
</evidence>
<evidence type="ECO:0000313" key="2">
    <source>
        <dbReference type="EMBL" id="MFD1545091.1"/>
    </source>
</evidence>
<dbReference type="InterPro" id="IPR000835">
    <property type="entry name" value="HTH_MarR-typ"/>
</dbReference>
<dbReference type="Pfam" id="PF12802">
    <property type="entry name" value="MarR_2"/>
    <property type="match status" value="1"/>
</dbReference>
<dbReference type="RefSeq" id="WP_219529044.1">
    <property type="nucleotide sequence ID" value="NZ_JAHKRM010000005.1"/>
</dbReference>
<dbReference type="InterPro" id="IPR011991">
    <property type="entry name" value="ArsR-like_HTH"/>
</dbReference>
<dbReference type="PROSITE" id="PS50995">
    <property type="entry name" value="HTH_MARR_2"/>
    <property type="match status" value="1"/>
</dbReference>
<sequence length="157" mass="17340">MTDVQWLTQREQQVWRRFAGVLTCLPGELDGQLQRDCDLTHFGYGVMVALSEKPQRAMRMSELAALVNGSQSRLSHVVARLERQGWVRRERAADDGRGYVAVLTDAGYDKLVASAPGHVAAVRSMVFDVLTPEQLGQLEEICSAILEKIGDGRGDLA</sequence>
<keyword evidence="3" id="KW-1185">Reference proteome</keyword>
<reference evidence="3" key="1">
    <citation type="journal article" date="2019" name="Int. J. Syst. Evol. Microbiol.">
        <title>The Global Catalogue of Microorganisms (GCM) 10K type strain sequencing project: providing services to taxonomists for standard genome sequencing and annotation.</title>
        <authorList>
            <consortium name="The Broad Institute Genomics Platform"/>
            <consortium name="The Broad Institute Genome Sequencing Center for Infectious Disease"/>
            <person name="Wu L."/>
            <person name="Ma J."/>
        </authorList>
    </citation>
    <scope>NUCLEOTIDE SEQUENCE [LARGE SCALE GENOMIC DNA]</scope>
    <source>
        <strain evidence="3">CGMCC 1.15399</strain>
    </source>
</reference>
<dbReference type="SMART" id="SM00347">
    <property type="entry name" value="HTH_MARR"/>
    <property type="match status" value="1"/>
</dbReference>
<gene>
    <name evidence="2" type="ORF">ACFSJ0_49180</name>
</gene>
<dbReference type="PANTHER" id="PTHR33164:SF99">
    <property type="entry name" value="MARR FAMILY REGULATORY PROTEIN"/>
    <property type="match status" value="1"/>
</dbReference>
<name>A0ABW4GQG8_9ACTN</name>
<dbReference type="InterPro" id="IPR039422">
    <property type="entry name" value="MarR/SlyA-like"/>
</dbReference>
<accession>A0ABW4GQG8</accession>
<organism evidence="2 3">
    <name type="scientific">Nonomuraea guangzhouensis</name>
    <dbReference type="NCBI Taxonomy" id="1291555"/>
    <lineage>
        <taxon>Bacteria</taxon>
        <taxon>Bacillati</taxon>
        <taxon>Actinomycetota</taxon>
        <taxon>Actinomycetes</taxon>
        <taxon>Streptosporangiales</taxon>
        <taxon>Streptosporangiaceae</taxon>
        <taxon>Nonomuraea</taxon>
    </lineage>
</organism>
<dbReference type="Proteomes" id="UP001597097">
    <property type="component" value="Unassembled WGS sequence"/>
</dbReference>
<evidence type="ECO:0000313" key="3">
    <source>
        <dbReference type="Proteomes" id="UP001597097"/>
    </source>
</evidence>
<dbReference type="CDD" id="cd00090">
    <property type="entry name" value="HTH_ARSR"/>
    <property type="match status" value="1"/>
</dbReference>
<feature type="domain" description="HTH marR-type" evidence="1">
    <location>
        <begin position="1"/>
        <end position="147"/>
    </location>
</feature>
<protein>
    <submittedName>
        <fullName evidence="2">MarR family winged helix-turn-helix transcriptional regulator</fullName>
    </submittedName>
</protein>
<proteinExistence type="predicted"/>
<dbReference type="PANTHER" id="PTHR33164">
    <property type="entry name" value="TRANSCRIPTIONAL REGULATOR, MARR FAMILY"/>
    <property type="match status" value="1"/>
</dbReference>
<dbReference type="EMBL" id="JBHUCM010000045">
    <property type="protein sequence ID" value="MFD1545091.1"/>
    <property type="molecule type" value="Genomic_DNA"/>
</dbReference>
<comment type="caution">
    <text evidence="2">The sequence shown here is derived from an EMBL/GenBank/DDBJ whole genome shotgun (WGS) entry which is preliminary data.</text>
</comment>